<evidence type="ECO:0000256" key="4">
    <source>
        <dbReference type="ARBA" id="ARBA00022692"/>
    </source>
</evidence>
<keyword evidence="4 10" id="KW-0812">Transmembrane</keyword>
<dbReference type="GO" id="GO:0016471">
    <property type="term" value="C:vacuolar proton-transporting V-type ATPase complex"/>
    <property type="evidence" value="ECO:0007669"/>
    <property type="project" value="TreeGrafter"/>
</dbReference>
<keyword evidence="11" id="KW-0175">Coiled coil</keyword>
<evidence type="ECO:0000256" key="6">
    <source>
        <dbReference type="ARBA" id="ARBA00023065"/>
    </source>
</evidence>
<feature type="transmembrane region" description="Helical" evidence="10">
    <location>
        <begin position="510"/>
        <end position="528"/>
    </location>
</feature>
<dbReference type="PANTHER" id="PTHR11629:SF63">
    <property type="entry name" value="V-TYPE PROTON ATPASE SUBUNIT A"/>
    <property type="match status" value="1"/>
</dbReference>
<feature type="transmembrane region" description="Helical" evidence="10">
    <location>
        <begin position="377"/>
        <end position="408"/>
    </location>
</feature>
<feature type="transmembrane region" description="Helical" evidence="10">
    <location>
        <begin position="420"/>
        <end position="452"/>
    </location>
</feature>
<protein>
    <recommendedName>
        <fullName evidence="9 10">A-type ATP synthase subunit I</fullName>
    </recommendedName>
</protein>
<dbReference type="Proteomes" id="UP000199451">
    <property type="component" value="Unassembled WGS sequence"/>
</dbReference>
<accession>A0A1G9PM91</accession>
<evidence type="ECO:0000256" key="3">
    <source>
        <dbReference type="ARBA" id="ARBA00022448"/>
    </source>
</evidence>
<comment type="similarity">
    <text evidence="2 10">Belongs to the V-ATPase 116 kDa subunit family.</text>
</comment>
<evidence type="ECO:0000256" key="10">
    <source>
        <dbReference type="RuleBase" id="RU361189"/>
    </source>
</evidence>
<evidence type="ECO:0000313" key="13">
    <source>
        <dbReference type="EMBL" id="SDL99205.1"/>
    </source>
</evidence>
<keyword evidence="6 10" id="KW-0406">Ion transport</keyword>
<evidence type="ECO:0000256" key="9">
    <source>
        <dbReference type="ARBA" id="ARBA00068671"/>
    </source>
</evidence>
<evidence type="ECO:0000256" key="8">
    <source>
        <dbReference type="ARBA" id="ARBA00059506"/>
    </source>
</evidence>
<feature type="transmembrane region" description="Helical" evidence="10">
    <location>
        <begin position="623"/>
        <end position="645"/>
    </location>
</feature>
<dbReference type="GO" id="GO:0046961">
    <property type="term" value="F:proton-transporting ATPase activity, rotational mechanism"/>
    <property type="evidence" value="ECO:0007669"/>
    <property type="project" value="InterPro"/>
</dbReference>
<dbReference type="STRING" id="660521.SAMN04487949_0426"/>
<evidence type="ECO:0000313" key="14">
    <source>
        <dbReference type="Proteomes" id="UP000199451"/>
    </source>
</evidence>
<feature type="transmembrane region" description="Helical" evidence="10">
    <location>
        <begin position="472"/>
        <end position="498"/>
    </location>
</feature>
<evidence type="ECO:0000256" key="11">
    <source>
        <dbReference type="SAM" id="Coils"/>
    </source>
</evidence>
<gene>
    <name evidence="13" type="ORF">SAMN04487949_0426</name>
</gene>
<feature type="compositionally biased region" description="Basic and acidic residues" evidence="12">
    <location>
        <begin position="311"/>
        <end position="323"/>
    </location>
</feature>
<keyword evidence="3 10" id="KW-0813">Transport</keyword>
<keyword evidence="7 10" id="KW-0472">Membrane</keyword>
<evidence type="ECO:0000256" key="5">
    <source>
        <dbReference type="ARBA" id="ARBA00022989"/>
    </source>
</evidence>
<evidence type="ECO:0000256" key="2">
    <source>
        <dbReference type="ARBA" id="ARBA00009904"/>
    </source>
</evidence>
<evidence type="ECO:0000256" key="1">
    <source>
        <dbReference type="ARBA" id="ARBA00004141"/>
    </source>
</evidence>
<keyword evidence="5 10" id="KW-1133">Transmembrane helix</keyword>
<dbReference type="Gene3D" id="1.20.1460.20">
    <property type="match status" value="1"/>
</dbReference>
<evidence type="ECO:0000256" key="7">
    <source>
        <dbReference type="ARBA" id="ARBA00023136"/>
    </source>
</evidence>
<name>A0A1G9PM91_9EURY</name>
<feature type="transmembrane region" description="Helical" evidence="10">
    <location>
        <begin position="681"/>
        <end position="703"/>
    </location>
</feature>
<reference evidence="14" key="1">
    <citation type="submission" date="2016-10" db="EMBL/GenBank/DDBJ databases">
        <authorList>
            <person name="Varghese N."/>
            <person name="Submissions S."/>
        </authorList>
    </citation>
    <scope>NUCLEOTIDE SEQUENCE [LARGE SCALE GENOMIC DNA]</scope>
    <source>
        <strain evidence="14">CGMCC 1.10119</strain>
    </source>
</reference>
<comment type="subcellular location">
    <subcellularLocation>
        <location evidence="1">Membrane</location>
        <topology evidence="1">Multi-pass membrane protein</topology>
    </subcellularLocation>
</comment>
<dbReference type="Gene3D" id="3.30.70.2170">
    <property type="match status" value="1"/>
</dbReference>
<feature type="coiled-coil region" evidence="11">
    <location>
        <begin position="216"/>
        <end position="243"/>
    </location>
</feature>
<dbReference type="AlphaFoldDB" id="A0A1G9PM91"/>
<feature type="coiled-coil region" evidence="11">
    <location>
        <begin position="85"/>
        <end position="119"/>
    </location>
</feature>
<dbReference type="RefSeq" id="WP_089693605.1">
    <property type="nucleotide sequence ID" value="NZ_FNHL01000001.1"/>
</dbReference>
<sequence length="743" mass="81166">MLRPEQMSKVSVTGSKRFMDDVIETVHDLNLLHVTEYDGSWESFGQGDPLDGAEGASDKLVTVRSLESILDVDAEDAGPTRIVDDDELEAELEEVRARVNELDDRRDELRTEIRDIDEQIGAMAPFAKLGIDLDLLSGYDSIQVAVGQGKPDTVEDALAHANELQVYDVFSEGNVVAAFARPEDSTNDSALTDALVGADFAALSVPEADASPEAYVEELEQQKRELRSELNTVEDELESVKLEAAGFLLAAEEKLSIDVQKTEAPLSFATTENAFVAEGWIPTTKFGDFVSGLNSAVGNHVEVEELERASFDSSGHESVREPVGDQGSGVAADGGQDVVMQKDDPPVVQDNPGAVKPFEILVNAVSKPNYREFDPSVFVFLTFPVFFGLMIGDLGYGMLYSAIGYFLYTNFEDRPAFKSMGGITLFAGVFTMLFGILYGEIFGLHLIATYFWEGVVGLSHAPIEKGLSPAGISWAITWLVVSVFIGILHLNIGWILDFIETTELHDVKHAIYESGSWLIMMNSLWYWIFSQHYGDSKPAFLFTLFDGTGAAPESQQQYFEAVFNLGFNGFPAMELFTIPGLGISLSVPLVVFFIGLALLIVGEPAEAVEFLNVLVNVLSYARIGAVLLAKAGMALAVNLLVFGAYQHDGEIHFMLEHGPQWVINEYGAEAIMFEGLFNGGAALFLVGILVLLLGHALVLILGVTSAGLQAVRLEYVEFFGKFYEGGGSDYEPFGYDRQYTTKD</sequence>
<feature type="region of interest" description="Disordered" evidence="12">
    <location>
        <begin position="311"/>
        <end position="330"/>
    </location>
</feature>
<dbReference type="GO" id="GO:0051117">
    <property type="term" value="F:ATPase binding"/>
    <property type="evidence" value="ECO:0007669"/>
    <property type="project" value="TreeGrafter"/>
</dbReference>
<dbReference type="Gene3D" id="3.30.70.2750">
    <property type="match status" value="1"/>
</dbReference>
<dbReference type="PANTHER" id="PTHR11629">
    <property type="entry name" value="VACUOLAR PROTON ATPASES"/>
    <property type="match status" value="1"/>
</dbReference>
<dbReference type="OrthoDB" id="85892at2157"/>
<dbReference type="EMBL" id="FNHL01000001">
    <property type="protein sequence ID" value="SDL99205.1"/>
    <property type="molecule type" value="Genomic_DNA"/>
</dbReference>
<comment type="function">
    <text evidence="8">Component of the A-type ATP synthase that produces ATP from ADP in the presence of a proton gradient across the membrane.</text>
</comment>
<organism evidence="13 14">
    <name type="scientific">Halogranum gelatinilyticum</name>
    <dbReference type="NCBI Taxonomy" id="660521"/>
    <lineage>
        <taxon>Archaea</taxon>
        <taxon>Methanobacteriati</taxon>
        <taxon>Methanobacteriota</taxon>
        <taxon>Stenosarchaea group</taxon>
        <taxon>Halobacteria</taxon>
        <taxon>Halobacteriales</taxon>
        <taxon>Haloferacaceae</taxon>
    </lineage>
</organism>
<dbReference type="GO" id="GO:0033179">
    <property type="term" value="C:proton-transporting V-type ATPase, V0 domain"/>
    <property type="evidence" value="ECO:0007669"/>
    <property type="project" value="InterPro"/>
</dbReference>
<dbReference type="GO" id="GO:0007035">
    <property type="term" value="P:vacuolar acidification"/>
    <property type="evidence" value="ECO:0007669"/>
    <property type="project" value="TreeGrafter"/>
</dbReference>
<keyword evidence="14" id="KW-1185">Reference proteome</keyword>
<evidence type="ECO:0000256" key="12">
    <source>
        <dbReference type="SAM" id="MobiDB-lite"/>
    </source>
</evidence>
<proteinExistence type="inferred from homology"/>
<dbReference type="Pfam" id="PF01496">
    <property type="entry name" value="V_ATPase_I"/>
    <property type="match status" value="1"/>
</dbReference>
<feature type="transmembrane region" description="Helical" evidence="10">
    <location>
        <begin position="581"/>
        <end position="602"/>
    </location>
</feature>
<dbReference type="InterPro" id="IPR002490">
    <property type="entry name" value="V-ATPase_116kDa_su"/>
</dbReference>